<keyword evidence="2" id="KW-1185">Reference proteome</keyword>
<dbReference type="AlphaFoldDB" id="A0AAD2FV34"/>
<organism evidence="1 2">
    <name type="scientific">Cylindrotheca closterium</name>
    <dbReference type="NCBI Taxonomy" id="2856"/>
    <lineage>
        <taxon>Eukaryota</taxon>
        <taxon>Sar</taxon>
        <taxon>Stramenopiles</taxon>
        <taxon>Ochrophyta</taxon>
        <taxon>Bacillariophyta</taxon>
        <taxon>Bacillariophyceae</taxon>
        <taxon>Bacillariophycidae</taxon>
        <taxon>Bacillariales</taxon>
        <taxon>Bacillariaceae</taxon>
        <taxon>Cylindrotheca</taxon>
    </lineage>
</organism>
<proteinExistence type="predicted"/>
<evidence type="ECO:0000313" key="1">
    <source>
        <dbReference type="EMBL" id="CAJ1954041.1"/>
    </source>
</evidence>
<gene>
    <name evidence="1" type="ORF">CYCCA115_LOCUS14637</name>
</gene>
<reference evidence="1" key="1">
    <citation type="submission" date="2023-08" db="EMBL/GenBank/DDBJ databases">
        <authorList>
            <person name="Audoor S."/>
            <person name="Bilcke G."/>
        </authorList>
    </citation>
    <scope>NUCLEOTIDE SEQUENCE</scope>
</reference>
<protein>
    <submittedName>
        <fullName evidence="1">Uncharacterized protein</fullName>
    </submittedName>
</protein>
<name>A0AAD2FV34_9STRA</name>
<dbReference type="Proteomes" id="UP001295423">
    <property type="component" value="Unassembled WGS sequence"/>
</dbReference>
<accession>A0AAD2FV34</accession>
<comment type="caution">
    <text evidence="1">The sequence shown here is derived from an EMBL/GenBank/DDBJ whole genome shotgun (WGS) entry which is preliminary data.</text>
</comment>
<evidence type="ECO:0000313" key="2">
    <source>
        <dbReference type="Proteomes" id="UP001295423"/>
    </source>
</evidence>
<sequence>MPSTAWKIESSEEKLSRIINLPDDQEIVASLCGMSLGHFQKTQLSRCPFFQRTTVCAGFEIVVNEELDHNDVEWNDCDASLGKQRKNQRLPCPDSRTAIEETYYWDTSPQPCCLVAPQIPREVDKKLEGVEAFWQQGVLHGVYDSQASCSSMESASCQQ</sequence>
<dbReference type="EMBL" id="CAKOGP040001850">
    <property type="protein sequence ID" value="CAJ1954041.1"/>
    <property type="molecule type" value="Genomic_DNA"/>
</dbReference>